<dbReference type="Gene3D" id="2.30.38.10">
    <property type="entry name" value="Luciferase, Domain 3"/>
    <property type="match status" value="1"/>
</dbReference>
<protein>
    <submittedName>
        <fullName evidence="3">Amino acid adenylation domain-containing protein</fullName>
    </submittedName>
</protein>
<reference evidence="4" key="1">
    <citation type="journal article" date="2019" name="Int. J. Syst. Evol. Microbiol.">
        <title>The Global Catalogue of Microorganisms (GCM) 10K type strain sequencing project: providing services to taxonomists for standard genome sequencing and annotation.</title>
        <authorList>
            <consortium name="The Broad Institute Genomics Platform"/>
            <consortium name="The Broad Institute Genome Sequencing Center for Infectious Disease"/>
            <person name="Wu L."/>
            <person name="Ma J."/>
        </authorList>
    </citation>
    <scope>NUCLEOTIDE SEQUENCE [LARGE SCALE GENOMIC DNA]</scope>
    <source>
        <strain evidence="4">JCM 17066</strain>
    </source>
</reference>
<dbReference type="CDD" id="cd19531">
    <property type="entry name" value="LCL_NRPS-like"/>
    <property type="match status" value="1"/>
</dbReference>
<sequence length="867" mass="95469">MKQNQLGNLSVVERERLLRLAQTAKLKRKSIDDAAIVAVDGVERQALSFAQQRLWFLEQMGGVSQAYHIPAGLQLNGQLDHAALAQALDRLLARHEALRTTFHEVDGQPRQCITSAEESCFLLLEHDLRDHPEPAEERERLLAEEAGTRFDLKHGPLIRGRLIREAAEQHTLLITMHHIVSDGWSIGVLVNEFSALYRAYQQGQDDPLPPLTVQYPDYAAWQRRWLTGSVLQQQADYWQANLAGAPALLELPTDHPRPAQQDYAGAVIDCRLDAELTRGLKALSQRHGTTLFMTLLGSWALLLARLAGQDEVVIGTPTANRGRAEVEGLIGFFVNTLALRMDVGDAPTVAQLLARVKQQALAAQQHQELPFEQVVELTRPVRSMAHSPLFQVMFAWQNAPQGSLALPGLTLTPLALTQATAKFDLTLALGEVGDTIAGSIEYATALFERSTVARYLGHWRTLLAAMVADDQQSVMRLPLLMFSERQQLAIGWNAPQASYPQHQLIHQLFEAQVAKTPQAVALVHEDAQLTYAELNLQANQLAHYLREQGVRPDDRVALCVERGLSMIVGLLAVLKAGGAYVPLDPAYPAERLAHMLADSAPVAVLTQAGITGAWPEVSAIIPSSVPVIDLTATAPPWAWHATHNPDPVSIGLSSAHLAYVIYTSGSTGTPKGVMVEHRNVTRLFAATADWFHFGSDDVWSLFHSFAFDFSVWEIWGALLHGGRLVVVPKDIARSADDFYRLLCRERITILNQTPSAFRQLIAAQAGSQDVHQLRHVIFGGEALEVATLAPWFARNDEQRTRLVNMYGITETTVHVTYQPLTRADCERRGASPIGRRIPDLSIYLLDAEGEPVPVGVAGEMYIGGAGV</sequence>
<dbReference type="PANTHER" id="PTHR45527">
    <property type="entry name" value="NONRIBOSOMAL PEPTIDE SYNTHETASE"/>
    <property type="match status" value="1"/>
</dbReference>
<keyword evidence="4" id="KW-1185">Reference proteome</keyword>
<dbReference type="Pfam" id="PF00501">
    <property type="entry name" value="AMP-binding"/>
    <property type="match status" value="1"/>
</dbReference>
<dbReference type="InterPro" id="IPR023213">
    <property type="entry name" value="CAT-like_dom_sf"/>
</dbReference>
<dbReference type="InterPro" id="IPR010071">
    <property type="entry name" value="AA_adenyl_dom"/>
</dbReference>
<dbReference type="Gene3D" id="3.40.50.980">
    <property type="match status" value="2"/>
</dbReference>
<evidence type="ECO:0000259" key="2">
    <source>
        <dbReference type="Pfam" id="PF00668"/>
    </source>
</evidence>
<evidence type="ECO:0000313" key="4">
    <source>
        <dbReference type="Proteomes" id="UP001596045"/>
    </source>
</evidence>
<dbReference type="Pfam" id="PF00668">
    <property type="entry name" value="Condensation"/>
    <property type="match status" value="1"/>
</dbReference>
<dbReference type="PROSITE" id="PS00455">
    <property type="entry name" value="AMP_BINDING"/>
    <property type="match status" value="1"/>
</dbReference>
<evidence type="ECO:0000313" key="3">
    <source>
        <dbReference type="EMBL" id="MFC5474605.1"/>
    </source>
</evidence>
<dbReference type="Gene3D" id="3.30.559.10">
    <property type="entry name" value="Chloramphenicol acetyltransferase-like domain"/>
    <property type="match status" value="1"/>
</dbReference>
<dbReference type="SUPFAM" id="SSF56801">
    <property type="entry name" value="Acetyl-CoA synthetase-like"/>
    <property type="match status" value="1"/>
</dbReference>
<accession>A0ABW0M976</accession>
<dbReference type="InterPro" id="IPR001242">
    <property type="entry name" value="Condensation_dom"/>
</dbReference>
<dbReference type="Proteomes" id="UP001596045">
    <property type="component" value="Unassembled WGS sequence"/>
</dbReference>
<dbReference type="InterPro" id="IPR000873">
    <property type="entry name" value="AMP-dep_synth/lig_dom"/>
</dbReference>
<gene>
    <name evidence="3" type="ORF">ACFPM8_11625</name>
</gene>
<dbReference type="InterPro" id="IPR020845">
    <property type="entry name" value="AMP-binding_CS"/>
</dbReference>
<dbReference type="EMBL" id="JBHSMT010000016">
    <property type="protein sequence ID" value="MFC5474605.1"/>
    <property type="molecule type" value="Genomic_DNA"/>
</dbReference>
<feature type="domain" description="AMP-dependent synthetase/ligase" evidence="1">
    <location>
        <begin position="509"/>
        <end position="867"/>
    </location>
</feature>
<dbReference type="Gene3D" id="3.30.559.30">
    <property type="entry name" value="Nonribosomal peptide synthetase, condensation domain"/>
    <property type="match status" value="1"/>
</dbReference>
<feature type="domain" description="Condensation" evidence="2">
    <location>
        <begin position="45"/>
        <end position="488"/>
    </location>
</feature>
<organism evidence="3 4">
    <name type="scientific">Paraherbaspirillum soli</name>
    <dbReference type="NCBI Taxonomy" id="631222"/>
    <lineage>
        <taxon>Bacteria</taxon>
        <taxon>Pseudomonadati</taxon>
        <taxon>Pseudomonadota</taxon>
        <taxon>Betaproteobacteria</taxon>
        <taxon>Burkholderiales</taxon>
        <taxon>Oxalobacteraceae</taxon>
        <taxon>Paraherbaspirillum</taxon>
    </lineage>
</organism>
<name>A0ABW0M976_9BURK</name>
<dbReference type="NCBIfam" id="TIGR01733">
    <property type="entry name" value="AA-adenyl-dom"/>
    <property type="match status" value="1"/>
</dbReference>
<evidence type="ECO:0000259" key="1">
    <source>
        <dbReference type="Pfam" id="PF00501"/>
    </source>
</evidence>
<dbReference type="RefSeq" id="WP_378997717.1">
    <property type="nucleotide sequence ID" value="NZ_JBHSMT010000016.1"/>
</dbReference>
<dbReference type="SUPFAM" id="SSF52777">
    <property type="entry name" value="CoA-dependent acyltransferases"/>
    <property type="match status" value="2"/>
</dbReference>
<proteinExistence type="predicted"/>
<dbReference type="PANTHER" id="PTHR45527:SF14">
    <property type="entry name" value="PLIPASTATIN SYNTHASE SUBUNIT B"/>
    <property type="match status" value="1"/>
</dbReference>
<comment type="caution">
    <text evidence="3">The sequence shown here is derived from an EMBL/GenBank/DDBJ whole genome shotgun (WGS) entry which is preliminary data.</text>
</comment>
<feature type="non-terminal residue" evidence="3">
    <location>
        <position position="867"/>
    </location>
</feature>